<protein>
    <recommendedName>
        <fullName evidence="6">TRASH domain-containing protein</fullName>
    </recommendedName>
</protein>
<feature type="domain" description="TRASH" evidence="6">
    <location>
        <begin position="674"/>
        <end position="709"/>
    </location>
</feature>
<feature type="compositionally biased region" description="Basic and acidic residues" evidence="5">
    <location>
        <begin position="24"/>
        <end position="33"/>
    </location>
</feature>
<feature type="domain" description="TRASH" evidence="6">
    <location>
        <begin position="761"/>
        <end position="796"/>
    </location>
</feature>
<sequence>MAEPEEAKRSESVLGTELQFGEMSSRRTQEERMGLQFSSDEEEGGRGMWDSEVAAGSRSPPPQNRGGADDQGGAEEELDGAPVIRADDEEEEEDDWDMDTSETPDCVVTMATSRQVDTDRRTEVQSDRPASAPSELRTEGSQAGTQTDSTLSLGTASVSRDARRPPVADVEMSAVVESAADRRERDSALSGVANDTPGALCSTQELERETVEGGCFFPPVDIKDEPLDEAYDRALVPQPPPRCIKDEPDTSEEQHKTSEELRISSVFSVGENSTPPTVPAAPPPALALWAGTATPPGAVRVSCSGCTKVLQKGQTAFQRKGSSQLFCSTVCLTGCNLPPAPKAPARKTCHSCLKDIGNPKDVIIAPVDASGTVKDFCSQACLSSFDFKRSGSSAKQPAAETAIKCSMCKKTAVINHEVNYQGAVHKLCSDACFSRFRSSNNLTMNCCETCGTYCYTATGQCHLLQIEGATRKFCSQACLTAYKQKSVKVTPCANCHSLRSAGEMVEGAGPDGKVQLYCSEACAANANGTPPSGIAGASFPCTSCRVVAVPQFHLALNDGSIRNFCSYNCVLSFQASFSKALPLGQAPPMPSARGHGPALPAALPRGPAPAQAPPPVAGGPAPPSSGLVKLTCRQCRRLFSSKPELLQFKGHMVLLCGKICAETYRKLNFTTLRCDYCKLDKTVRDVVKFNHVDHPFCSEGCKLLFKHDLAKRSGNPCRTCAYCANAAQKMIQNHFGGKLEEFCKEECMALYTVLFYQMAKCDWCLRQGKLLESQKWLGEMKHFCDLSCLLLFSNQQTPSKPQQAQSSPFEPQQAQSSPFEPQQAQSSPFEPQQAQSSPFEQQHGPHPGALALPPQIPTGAIPASIAPLPPPAGVPSALPPLPIYASKEATPVIANVVSLASAPTGQPYITVNTALQGAVPTTLTLAKINGDASTQTDAMKLPAPPRRVLKNKALLCKPISQNKGTLCKPHQQHAESQTDEVHGQKILVLPVPVPIFIPVPMHLYSQYTPIPVGLPVPLPVPLFVPPPLDRTESQTQPAQENSPPNPHMAEEEEEEEEERDKPVSYGDQGSTYSGDLESEGVSTPHSWEEEPAASTQRLGATDREGSPATSATPPLVDLEADFPIELLEMESGKGLSVTQRHRGRQRPRDGFPPRKRQRAHYPIWLIATAGIWTNGSAETRQRGEQEAGRLSAGLPPAAPRCFVPILYGSVNHPQRGRAAQLNGPMRGVLRNDRAWFACLS</sequence>
<feature type="domain" description="TRASH" evidence="6">
    <location>
        <begin position="303"/>
        <end position="339"/>
    </location>
</feature>
<evidence type="ECO:0000256" key="4">
    <source>
        <dbReference type="ARBA" id="ARBA00022833"/>
    </source>
</evidence>
<dbReference type="SMART" id="SM00746">
    <property type="entry name" value="TRASH"/>
    <property type="match status" value="10"/>
</dbReference>
<keyword evidence="2" id="KW-0677">Repeat</keyword>
<accession>A0A9Q1E6T1</accession>
<feature type="domain" description="TRASH" evidence="6">
    <location>
        <begin position="405"/>
        <end position="440"/>
    </location>
</feature>
<feature type="region of interest" description="Disordered" evidence="5">
    <location>
        <begin position="1130"/>
        <end position="1155"/>
    </location>
</feature>
<keyword evidence="8" id="KW-1185">Reference proteome</keyword>
<feature type="compositionally biased region" description="Polar residues" evidence="5">
    <location>
        <begin position="139"/>
        <end position="158"/>
    </location>
</feature>
<keyword evidence="3" id="KW-0863">Zinc-finger</keyword>
<dbReference type="PANTHER" id="PTHR45736">
    <property type="entry name" value="ZINC FINGER MYM-TYPE PROTEIN"/>
    <property type="match status" value="1"/>
</dbReference>
<name>A0A9Q1E6T1_SYNKA</name>
<evidence type="ECO:0000259" key="6">
    <source>
        <dbReference type="SMART" id="SM00746"/>
    </source>
</evidence>
<feature type="region of interest" description="Disordered" evidence="5">
    <location>
        <begin position="234"/>
        <end position="259"/>
    </location>
</feature>
<feature type="domain" description="TRASH" evidence="6">
    <location>
        <begin position="349"/>
        <end position="389"/>
    </location>
</feature>
<feature type="domain" description="TRASH" evidence="6">
    <location>
        <begin position="541"/>
        <end position="577"/>
    </location>
</feature>
<proteinExistence type="predicted"/>
<dbReference type="AlphaFoldDB" id="A0A9Q1E6T1"/>
<evidence type="ECO:0000256" key="5">
    <source>
        <dbReference type="SAM" id="MobiDB-lite"/>
    </source>
</evidence>
<feature type="region of interest" description="Disordered" evidence="5">
    <location>
        <begin position="1025"/>
        <end position="1117"/>
    </location>
</feature>
<feature type="compositionally biased region" description="Pro residues" evidence="5">
    <location>
        <begin position="606"/>
        <end position="622"/>
    </location>
</feature>
<dbReference type="SUPFAM" id="SSF57716">
    <property type="entry name" value="Glucocorticoid receptor-like (DNA-binding domain)"/>
    <property type="match status" value="1"/>
</dbReference>
<feature type="domain" description="TRASH" evidence="6">
    <location>
        <begin position="492"/>
        <end position="530"/>
    </location>
</feature>
<feature type="domain" description="TRASH" evidence="6">
    <location>
        <begin position="717"/>
        <end position="755"/>
    </location>
</feature>
<feature type="region of interest" description="Disordered" evidence="5">
    <location>
        <begin position="1"/>
        <end position="198"/>
    </location>
</feature>
<evidence type="ECO:0000313" key="8">
    <source>
        <dbReference type="Proteomes" id="UP001152622"/>
    </source>
</evidence>
<dbReference type="InterPro" id="IPR011017">
    <property type="entry name" value="TRASH_dom"/>
</dbReference>
<keyword evidence="4" id="KW-0862">Zinc</keyword>
<evidence type="ECO:0000313" key="7">
    <source>
        <dbReference type="EMBL" id="KAJ8333266.1"/>
    </source>
</evidence>
<dbReference type="Proteomes" id="UP001152622">
    <property type="component" value="Chromosome 24"/>
</dbReference>
<evidence type="ECO:0000256" key="1">
    <source>
        <dbReference type="ARBA" id="ARBA00022723"/>
    </source>
</evidence>
<reference evidence="7" key="1">
    <citation type="journal article" date="2023" name="Science">
        <title>Genome structures resolve the early diversification of teleost fishes.</title>
        <authorList>
            <person name="Parey E."/>
            <person name="Louis A."/>
            <person name="Montfort J."/>
            <person name="Bouchez O."/>
            <person name="Roques C."/>
            <person name="Iampietro C."/>
            <person name="Lluch J."/>
            <person name="Castinel A."/>
            <person name="Donnadieu C."/>
            <person name="Desvignes T."/>
            <person name="Floi Bucao C."/>
            <person name="Jouanno E."/>
            <person name="Wen M."/>
            <person name="Mejri S."/>
            <person name="Dirks R."/>
            <person name="Jansen H."/>
            <person name="Henkel C."/>
            <person name="Chen W.J."/>
            <person name="Zahm M."/>
            <person name="Cabau C."/>
            <person name="Klopp C."/>
            <person name="Thompson A.W."/>
            <person name="Robinson-Rechavi M."/>
            <person name="Braasch I."/>
            <person name="Lecointre G."/>
            <person name="Bobe J."/>
            <person name="Postlethwait J.H."/>
            <person name="Berthelot C."/>
            <person name="Roest Crollius H."/>
            <person name="Guiguen Y."/>
        </authorList>
    </citation>
    <scope>NUCLEOTIDE SEQUENCE</scope>
    <source>
        <strain evidence="7">WJC10195</strain>
    </source>
</reference>
<dbReference type="GO" id="GO:0008270">
    <property type="term" value="F:zinc ion binding"/>
    <property type="evidence" value="ECO:0007669"/>
    <property type="project" value="UniProtKB-KW"/>
</dbReference>
<feature type="region of interest" description="Disordered" evidence="5">
    <location>
        <begin position="799"/>
        <end position="856"/>
    </location>
</feature>
<feature type="domain" description="TRASH" evidence="6">
    <location>
        <begin position="447"/>
        <end position="486"/>
    </location>
</feature>
<feature type="compositionally biased region" description="Acidic residues" evidence="5">
    <location>
        <begin position="87"/>
        <end position="102"/>
    </location>
</feature>
<feature type="compositionally biased region" description="Low complexity" evidence="5">
    <location>
        <begin position="592"/>
        <end position="605"/>
    </location>
</feature>
<dbReference type="Pfam" id="PF06467">
    <property type="entry name" value="zf-FCS"/>
    <property type="match status" value="5"/>
</dbReference>
<dbReference type="Pfam" id="PF24900">
    <property type="entry name" value="TRASH_ZMYM4"/>
    <property type="match status" value="1"/>
</dbReference>
<dbReference type="EMBL" id="JAINUF010000024">
    <property type="protein sequence ID" value="KAJ8333266.1"/>
    <property type="molecule type" value="Genomic_DNA"/>
</dbReference>
<dbReference type="InterPro" id="IPR010507">
    <property type="entry name" value="Znf_MYM"/>
</dbReference>
<feature type="compositionally biased region" description="Basic and acidic residues" evidence="5">
    <location>
        <begin position="116"/>
        <end position="126"/>
    </location>
</feature>
<feature type="region of interest" description="Disordered" evidence="5">
    <location>
        <begin position="587"/>
        <end position="622"/>
    </location>
</feature>
<feature type="compositionally biased region" description="Polar residues" evidence="5">
    <location>
        <begin position="1033"/>
        <end position="1042"/>
    </location>
</feature>
<evidence type="ECO:0000256" key="3">
    <source>
        <dbReference type="ARBA" id="ARBA00022771"/>
    </source>
</evidence>
<feature type="compositionally biased region" description="Polar residues" evidence="5">
    <location>
        <begin position="799"/>
        <end position="840"/>
    </location>
</feature>
<dbReference type="InterPro" id="IPR051284">
    <property type="entry name" value="ZnF_MYMT-QRICH1"/>
</dbReference>
<keyword evidence="1" id="KW-0479">Metal-binding</keyword>
<gene>
    <name evidence="7" type="ORF">SKAU_G00421620</name>
</gene>
<feature type="compositionally biased region" description="Basic and acidic residues" evidence="5">
    <location>
        <begin position="1"/>
        <end position="11"/>
    </location>
</feature>
<evidence type="ECO:0000256" key="2">
    <source>
        <dbReference type="ARBA" id="ARBA00022737"/>
    </source>
</evidence>
<dbReference type="PANTHER" id="PTHR45736:SF5">
    <property type="entry name" value="ZINC FINGER MYM-TYPE PROTEIN 4"/>
    <property type="match status" value="1"/>
</dbReference>
<dbReference type="OrthoDB" id="10025028at2759"/>
<feature type="compositionally biased region" description="Basic and acidic residues" evidence="5">
    <location>
        <begin position="243"/>
        <end position="259"/>
    </location>
</feature>
<organism evidence="7 8">
    <name type="scientific">Synaphobranchus kaupii</name>
    <name type="common">Kaup's arrowtooth eel</name>
    <dbReference type="NCBI Taxonomy" id="118154"/>
    <lineage>
        <taxon>Eukaryota</taxon>
        <taxon>Metazoa</taxon>
        <taxon>Chordata</taxon>
        <taxon>Craniata</taxon>
        <taxon>Vertebrata</taxon>
        <taxon>Euteleostomi</taxon>
        <taxon>Actinopterygii</taxon>
        <taxon>Neopterygii</taxon>
        <taxon>Teleostei</taxon>
        <taxon>Anguilliformes</taxon>
        <taxon>Synaphobranchidae</taxon>
        <taxon>Synaphobranchus</taxon>
    </lineage>
</organism>
<feature type="domain" description="TRASH" evidence="6">
    <location>
        <begin position="632"/>
        <end position="668"/>
    </location>
</feature>
<comment type="caution">
    <text evidence="7">The sequence shown here is derived from an EMBL/GenBank/DDBJ whole genome shotgun (WGS) entry which is preliminary data.</text>
</comment>